<evidence type="ECO:0000313" key="2">
    <source>
        <dbReference type="Proteomes" id="UP001597296"/>
    </source>
</evidence>
<comment type="caution">
    <text evidence="1">The sequence shown here is derived from an EMBL/GenBank/DDBJ whole genome shotgun (WGS) entry which is preliminary data.</text>
</comment>
<dbReference type="RefSeq" id="WP_377315163.1">
    <property type="nucleotide sequence ID" value="NZ_JBHUIY010000008.1"/>
</dbReference>
<proteinExistence type="predicted"/>
<reference evidence="2" key="1">
    <citation type="journal article" date="2019" name="Int. J. Syst. Evol. Microbiol.">
        <title>The Global Catalogue of Microorganisms (GCM) 10K type strain sequencing project: providing services to taxonomists for standard genome sequencing and annotation.</title>
        <authorList>
            <consortium name="The Broad Institute Genomics Platform"/>
            <consortium name="The Broad Institute Genome Sequencing Center for Infectious Disease"/>
            <person name="Wu L."/>
            <person name="Ma J."/>
        </authorList>
    </citation>
    <scope>NUCLEOTIDE SEQUENCE [LARGE SCALE GENOMIC DNA]</scope>
    <source>
        <strain evidence="2">KCTC 15012</strain>
    </source>
</reference>
<accession>A0ABW5C916</accession>
<keyword evidence="2" id="KW-1185">Reference proteome</keyword>
<protein>
    <recommendedName>
        <fullName evidence="3">HipA N-terminal domain-containing protein</fullName>
    </recommendedName>
</protein>
<gene>
    <name evidence="1" type="ORF">ACFSNB_06185</name>
</gene>
<sequence length="121" mass="13169">MTSERKAGDRQGTRVPPREAYVWIWLPGSMEPVVAGRLARDGDLHVFNYGRSYLERPDAIPIFLPELPLQRGVLVPPPPLDLAGALRDGSPALKLTGRSAPDHPWVPRALRPLAGVGGAHI</sequence>
<evidence type="ECO:0000313" key="1">
    <source>
        <dbReference type="EMBL" id="MFD2233386.1"/>
    </source>
</evidence>
<organism evidence="1 2">
    <name type="scientific">Phaeospirillum tilakii</name>
    <dbReference type="NCBI Taxonomy" id="741673"/>
    <lineage>
        <taxon>Bacteria</taxon>
        <taxon>Pseudomonadati</taxon>
        <taxon>Pseudomonadota</taxon>
        <taxon>Alphaproteobacteria</taxon>
        <taxon>Rhodospirillales</taxon>
        <taxon>Rhodospirillaceae</taxon>
        <taxon>Phaeospirillum</taxon>
    </lineage>
</organism>
<evidence type="ECO:0008006" key="3">
    <source>
        <dbReference type="Google" id="ProtNLM"/>
    </source>
</evidence>
<dbReference type="Proteomes" id="UP001597296">
    <property type="component" value="Unassembled WGS sequence"/>
</dbReference>
<dbReference type="EMBL" id="JBHUIY010000008">
    <property type="protein sequence ID" value="MFD2233386.1"/>
    <property type="molecule type" value="Genomic_DNA"/>
</dbReference>
<name>A0ABW5C916_9PROT</name>